<feature type="compositionally biased region" description="Basic and acidic residues" evidence="1">
    <location>
        <begin position="43"/>
        <end position="69"/>
    </location>
</feature>
<dbReference type="AlphaFoldDB" id="A0A090MPR1"/>
<comment type="caution">
    <text evidence="2">The sequence shown here is derived from an EMBL/GenBank/DDBJ whole genome shotgun (WGS) entry which is preliminary data.</text>
</comment>
<gene>
    <name evidence="2" type="ORF">BN961_01661</name>
</gene>
<accession>A0A090MPR1</accession>
<protein>
    <submittedName>
        <fullName evidence="2">Uncharacterized protein</fullName>
    </submittedName>
</protein>
<feature type="compositionally biased region" description="Basic and acidic residues" evidence="1">
    <location>
        <begin position="78"/>
        <end position="90"/>
    </location>
</feature>
<sequence length="110" mass="12447">MTVRRGGHRDHVVQTHDNVGDHDDADGVPEIGALRDMALAVVRNEKLGRNHDQRQSADELEERKRHQLGDDAGEQDQQDNRDARAEHHAETAFLRRQATAGQRDDERVVA</sequence>
<proteinExistence type="predicted"/>
<dbReference type="EMBL" id="CCAZ020000001">
    <property type="protein sequence ID" value="CEG08247.1"/>
    <property type="molecule type" value="Genomic_DNA"/>
</dbReference>
<feature type="compositionally biased region" description="Basic and acidic residues" evidence="1">
    <location>
        <begin position="9"/>
        <end position="22"/>
    </location>
</feature>
<organism evidence="2 3">
    <name type="scientific">Afipia felis</name>
    <name type="common">Cat scratch disease bacillus</name>
    <dbReference type="NCBI Taxonomy" id="1035"/>
    <lineage>
        <taxon>Bacteria</taxon>
        <taxon>Pseudomonadati</taxon>
        <taxon>Pseudomonadota</taxon>
        <taxon>Alphaproteobacteria</taxon>
        <taxon>Hyphomicrobiales</taxon>
        <taxon>Nitrobacteraceae</taxon>
        <taxon>Afipia</taxon>
    </lineage>
</organism>
<evidence type="ECO:0000256" key="1">
    <source>
        <dbReference type="SAM" id="MobiDB-lite"/>
    </source>
</evidence>
<feature type="region of interest" description="Disordered" evidence="1">
    <location>
        <begin position="43"/>
        <end position="110"/>
    </location>
</feature>
<keyword evidence="3" id="KW-1185">Reference proteome</keyword>
<evidence type="ECO:0000313" key="3">
    <source>
        <dbReference type="Proteomes" id="UP000035762"/>
    </source>
</evidence>
<evidence type="ECO:0000313" key="2">
    <source>
        <dbReference type="EMBL" id="CEG08247.1"/>
    </source>
</evidence>
<name>A0A090MPR1_AFIFE</name>
<dbReference type="Proteomes" id="UP000035762">
    <property type="component" value="Unassembled WGS sequence"/>
</dbReference>
<reference evidence="2 3" key="1">
    <citation type="journal article" date="2014" name="Genome Announc.">
        <title>Genome Sequence of Afipia felis Strain 76713, Isolated in Hospital Water Using an Amoeba Co-Culture Procedure.</title>
        <authorList>
            <person name="Benamar S."/>
            <person name="La Scola B."/>
            <person name="Croce O."/>
        </authorList>
    </citation>
    <scope>NUCLEOTIDE SEQUENCE [LARGE SCALE GENOMIC DNA]</scope>
    <source>
        <strain evidence="2 3">76713</strain>
    </source>
</reference>
<feature type="region of interest" description="Disordered" evidence="1">
    <location>
        <begin position="1"/>
        <end position="31"/>
    </location>
</feature>